<name>A0A2H5C9Q6_ECOLX</name>
<sequence length="86" mass="10202">MDQEMTFSFSYEQLTRFAEKRIRECNLDSQGVTYLCESAKAGAVLIFWHELAINGYTSMNAIKRQEIIDADHQRLRKLIWPEDDWK</sequence>
<evidence type="ECO:0000313" key="1">
    <source>
        <dbReference type="EMBL" id="AUH19667.1"/>
    </source>
</evidence>
<keyword evidence="1" id="KW-0614">Plasmid</keyword>
<proteinExistence type="predicted"/>
<dbReference type="EMBL" id="MG649039">
    <property type="protein sequence ID" value="AUH19667.1"/>
    <property type="molecule type" value="Genomic_DNA"/>
</dbReference>
<gene>
    <name evidence="1" type="ORF">PCOV28B_00209</name>
</gene>
<dbReference type="RefSeq" id="WP_000371881.1">
    <property type="nucleotide sequence ID" value="NZ_CAJZPM010000105.1"/>
</dbReference>
<accession>A0A2H5C9Q6</accession>
<protein>
    <recommendedName>
        <fullName evidence="2">YdfA protein</fullName>
    </recommendedName>
</protein>
<geneLocation type="plasmid" evidence="1">
    <name>pCOV28B</name>
</geneLocation>
<dbReference type="AlphaFoldDB" id="A0A2H5C9Q6"/>
<reference evidence="1" key="1">
    <citation type="journal article" date="2018" name="PLoS ONE">
        <title>Characterization of plasmids harboring blaCTX-M and blaCMY genes in E. coli from French broilers.</title>
        <authorList>
            <person name="Touzain F."/>
            <person name="Le Devendec L."/>
            <person name="De Boisseson C."/>
            <person name="Baron S."/>
            <person name="Jouy E."/>
            <person name="Perrin-Guyomard A."/>
            <person name="Blanchard Y."/>
            <person name="Kempf I."/>
        </authorList>
    </citation>
    <scope>NUCLEOTIDE SEQUENCE</scope>
    <source>
        <plasmid evidence="1">pCOV28B</plasmid>
    </source>
</reference>
<evidence type="ECO:0008006" key="2">
    <source>
        <dbReference type="Google" id="ProtNLM"/>
    </source>
</evidence>
<organism evidence="1">
    <name type="scientific">Escherichia coli</name>
    <dbReference type="NCBI Taxonomy" id="562"/>
    <lineage>
        <taxon>Bacteria</taxon>
        <taxon>Pseudomonadati</taxon>
        <taxon>Pseudomonadota</taxon>
        <taxon>Gammaproteobacteria</taxon>
        <taxon>Enterobacterales</taxon>
        <taxon>Enterobacteriaceae</taxon>
        <taxon>Escherichia</taxon>
    </lineage>
</organism>